<organism evidence="2 3">
    <name type="scientific">Burkholderia pseudomultivorans</name>
    <dbReference type="NCBI Taxonomy" id="1207504"/>
    <lineage>
        <taxon>Bacteria</taxon>
        <taxon>Pseudomonadati</taxon>
        <taxon>Pseudomonadota</taxon>
        <taxon>Betaproteobacteria</taxon>
        <taxon>Burkholderiales</taxon>
        <taxon>Burkholderiaceae</taxon>
        <taxon>Burkholderia</taxon>
        <taxon>Burkholderia cepacia complex</taxon>
    </lineage>
</organism>
<feature type="region of interest" description="Disordered" evidence="1">
    <location>
        <begin position="132"/>
        <end position="167"/>
    </location>
</feature>
<proteinExistence type="predicted"/>
<dbReference type="EMBL" id="CABVPP010000002">
    <property type="protein sequence ID" value="VWB14930.1"/>
    <property type="molecule type" value="Genomic_DNA"/>
</dbReference>
<feature type="compositionally biased region" description="Low complexity" evidence="1">
    <location>
        <begin position="132"/>
        <end position="143"/>
    </location>
</feature>
<sequence>MPLLDTLINGNYPAAPAAGANTLSGLLAALGARPTSVSSLIDQLGRSADRNPYAGAAPTSPLASPTIVPDEAARAQAQQGGALVGVGPNPMQQPAPLTAAAASQVAQSANPPVADALLERRLAGAPMQLQPVTVPDMPVTPVMADDGSTTQNATPAPSTPASGGLLGMLSGAAQDAVQSPAKSKGLLERLGASISNMSPAASQALIASGLTMLAGNDGSRNLGQLIGLGGIAGLNAYSNVKQTDVANQLATRKLDQQQQQQQFDNGLAARKQLWEEGKPISVGADQSLYARNPDGSYKPVVQAQPSVARTTDMLGPDGRTYTVQLDRSGNQIGAPLLKSDPFSGPLSESQQKYVNDAQNAALTARQTYQNTVALANQLANAPDFASGAAGTFNDFLTKITGNKDAGQQLRGQLAQFVNSTILNQLPPGAASDKDIQLVRNGTPADNASKETWQAYLSAVGRVQQAAAVAAQMRADYLTANRGSLGPLMQPATIGGRQFPAGASLTDVLGGRAPSASTGGRPGEMSAEQRAQVQTLQRMAAQGDARAQQSLQALRARGWGV</sequence>
<feature type="region of interest" description="Disordered" evidence="1">
    <location>
        <begin position="504"/>
        <end position="531"/>
    </location>
</feature>
<reference evidence="2 3" key="1">
    <citation type="submission" date="2019-09" db="EMBL/GenBank/DDBJ databases">
        <authorList>
            <person name="Depoorter E."/>
        </authorList>
    </citation>
    <scope>NUCLEOTIDE SEQUENCE [LARGE SCALE GENOMIC DNA]</scope>
    <source>
        <strain evidence="2">LMG 26883</strain>
    </source>
</reference>
<evidence type="ECO:0000256" key="1">
    <source>
        <dbReference type="SAM" id="MobiDB-lite"/>
    </source>
</evidence>
<feature type="compositionally biased region" description="Polar residues" evidence="1">
    <location>
        <begin position="147"/>
        <end position="160"/>
    </location>
</feature>
<name>A0A6P2HBS0_9BURK</name>
<accession>A0A6P2HBS0</accession>
<evidence type="ECO:0000313" key="2">
    <source>
        <dbReference type="EMBL" id="VWB14930.1"/>
    </source>
</evidence>
<feature type="region of interest" description="Disordered" evidence="1">
    <location>
        <begin position="72"/>
        <end position="103"/>
    </location>
</feature>
<dbReference type="RefSeq" id="WP_254596338.1">
    <property type="nucleotide sequence ID" value="NZ_CABVPP010000002.1"/>
</dbReference>
<dbReference type="Proteomes" id="UP000494162">
    <property type="component" value="Unassembled WGS sequence"/>
</dbReference>
<feature type="compositionally biased region" description="Low complexity" evidence="1">
    <location>
        <begin position="74"/>
        <end position="103"/>
    </location>
</feature>
<evidence type="ECO:0000313" key="3">
    <source>
        <dbReference type="Proteomes" id="UP000494162"/>
    </source>
</evidence>
<dbReference type="GeneID" id="93167552"/>
<dbReference type="AlphaFoldDB" id="A0A6P2HBS0"/>
<protein>
    <submittedName>
        <fullName evidence="2">Uncharacterized protein</fullName>
    </submittedName>
</protein>
<gene>
    <name evidence="2" type="ORF">BPS26883_00533</name>
</gene>